<dbReference type="Pfam" id="PF08676">
    <property type="entry name" value="MutL_C"/>
    <property type="match status" value="1"/>
</dbReference>
<dbReference type="Proteomes" id="UP000033769">
    <property type="component" value="Unassembled WGS sequence"/>
</dbReference>
<dbReference type="EMBL" id="LANO01000029">
    <property type="protein sequence ID" value="KJV52162.1"/>
    <property type="molecule type" value="Genomic_DNA"/>
</dbReference>
<dbReference type="Gene3D" id="3.30.1370.100">
    <property type="entry name" value="MutL, C-terminal domain, regulatory subdomain"/>
    <property type="match status" value="1"/>
</dbReference>
<dbReference type="InterPro" id="IPR014790">
    <property type="entry name" value="MutL_C"/>
</dbReference>
<gene>
    <name evidence="2" type="ORF">OTSGILL_1703</name>
</gene>
<comment type="caution">
    <text evidence="2">The sequence shown here is derived from an EMBL/GenBank/DDBJ whole genome shotgun (WGS) entry which is preliminary data.</text>
</comment>
<sequence>MQEILALGMGFERCGDVQVKVFEMPAILQSVDIEAVVNDVADYLLTTDDHILLADMVEKILQSYSCYHSIRSGRILTIAEMNSLLRQIETTPFSGQCNHGRQLMLDLS</sequence>
<reference evidence="2 3" key="1">
    <citation type="submission" date="2015-02" db="EMBL/GenBank/DDBJ databases">
        <title>Genome Sequencing of Rickettsiales.</title>
        <authorList>
            <person name="Daugherty S.C."/>
            <person name="Su Q."/>
            <person name="Abolude K."/>
            <person name="Beier-Sexton M."/>
            <person name="Carlyon J.A."/>
            <person name="Carter R."/>
            <person name="Day N.P."/>
            <person name="Dumler S.J."/>
            <person name="Dyachenko V."/>
            <person name="Godinez A."/>
            <person name="Kurtti T.J."/>
            <person name="Lichay M."/>
            <person name="Mullins K.E."/>
            <person name="Ott S."/>
            <person name="Pappas-Brown V."/>
            <person name="Paris D.H."/>
            <person name="Patel P."/>
            <person name="Richards A.L."/>
            <person name="Sadzewicz L."/>
            <person name="Sears K."/>
            <person name="Seidman D."/>
            <person name="Sengamalay N."/>
            <person name="Stenos J."/>
            <person name="Tallon L.J."/>
            <person name="Vincent G."/>
            <person name="Fraser C.M."/>
            <person name="Munderloh U."/>
            <person name="Dunning-Hotopp J.C."/>
        </authorList>
    </citation>
    <scope>NUCLEOTIDE SEQUENCE [LARGE SCALE GENOMIC DNA]</scope>
    <source>
        <strain evidence="2 3">Gilliam</strain>
    </source>
</reference>
<evidence type="ECO:0000313" key="3">
    <source>
        <dbReference type="Proteomes" id="UP000033769"/>
    </source>
</evidence>
<accession>A0A0F3M9L6</accession>
<dbReference type="GO" id="GO:0005524">
    <property type="term" value="F:ATP binding"/>
    <property type="evidence" value="ECO:0007669"/>
    <property type="project" value="InterPro"/>
</dbReference>
<dbReference type="InterPro" id="IPR042121">
    <property type="entry name" value="MutL_C_regsub"/>
</dbReference>
<evidence type="ECO:0000259" key="1">
    <source>
        <dbReference type="Pfam" id="PF08676"/>
    </source>
</evidence>
<evidence type="ECO:0000313" key="2">
    <source>
        <dbReference type="EMBL" id="KJV52162.1"/>
    </source>
</evidence>
<feature type="domain" description="MutL C-terminal dimerisation" evidence="1">
    <location>
        <begin position="3"/>
        <end position="75"/>
    </location>
</feature>
<dbReference type="GO" id="GO:0006298">
    <property type="term" value="P:mismatch repair"/>
    <property type="evidence" value="ECO:0007669"/>
    <property type="project" value="InterPro"/>
</dbReference>
<protein>
    <submittedName>
        <fullName evidence="2">MutL C terminal dimerization domain protein</fullName>
    </submittedName>
</protein>
<dbReference type="SUPFAM" id="SSF118116">
    <property type="entry name" value="DNA mismatch repair protein MutL"/>
    <property type="match status" value="1"/>
</dbReference>
<name>A0A0F3M9L6_ORITS</name>
<dbReference type="AlphaFoldDB" id="A0A0F3M9L6"/>
<dbReference type="PATRIC" id="fig|1359184.3.peg.1255"/>
<dbReference type="InterPro" id="IPR037198">
    <property type="entry name" value="MutL_C_sf"/>
</dbReference>
<proteinExistence type="predicted"/>
<organism evidence="2 3">
    <name type="scientific">Orientia tsutsugamushi str. Gilliam</name>
    <dbReference type="NCBI Taxonomy" id="1359184"/>
    <lineage>
        <taxon>Bacteria</taxon>
        <taxon>Pseudomonadati</taxon>
        <taxon>Pseudomonadota</taxon>
        <taxon>Alphaproteobacteria</taxon>
        <taxon>Rickettsiales</taxon>
        <taxon>Rickettsiaceae</taxon>
        <taxon>Rickettsieae</taxon>
        <taxon>Orientia</taxon>
    </lineage>
</organism>